<evidence type="ECO:0000256" key="6">
    <source>
        <dbReference type="ARBA" id="ARBA00024338"/>
    </source>
</evidence>
<feature type="transmembrane region" description="Helical" evidence="8">
    <location>
        <begin position="123"/>
        <end position="144"/>
    </location>
</feature>
<keyword evidence="4 8" id="KW-1133">Transmembrane helix</keyword>
<dbReference type="PROSITE" id="PS50850">
    <property type="entry name" value="MFS"/>
    <property type="match status" value="1"/>
</dbReference>
<feature type="transmembrane region" description="Helical" evidence="8">
    <location>
        <begin position="26"/>
        <end position="45"/>
    </location>
</feature>
<feature type="transmembrane region" description="Helical" evidence="8">
    <location>
        <begin position="576"/>
        <end position="597"/>
    </location>
</feature>
<keyword evidence="3 8" id="KW-0812">Transmembrane</keyword>
<evidence type="ECO:0000256" key="4">
    <source>
        <dbReference type="ARBA" id="ARBA00022989"/>
    </source>
</evidence>
<feature type="domain" description="Major facilitator superfamily (MFS) profile" evidence="9">
    <location>
        <begin position="27"/>
        <end position="716"/>
    </location>
</feature>
<dbReference type="InterPro" id="IPR011701">
    <property type="entry name" value="MFS"/>
</dbReference>
<dbReference type="PANTHER" id="PTHR23505">
    <property type="entry name" value="SPINSTER"/>
    <property type="match status" value="1"/>
</dbReference>
<keyword evidence="2" id="KW-0813">Transport</keyword>
<dbReference type="Gene3D" id="1.20.1250.20">
    <property type="entry name" value="MFS general substrate transporter like domains"/>
    <property type="match status" value="2"/>
</dbReference>
<feature type="transmembrane region" description="Helical" evidence="8">
    <location>
        <begin position="92"/>
        <end position="111"/>
    </location>
</feature>
<dbReference type="InterPro" id="IPR044770">
    <property type="entry name" value="MFS_spinster-like"/>
</dbReference>
<evidence type="ECO:0000256" key="7">
    <source>
        <dbReference type="SAM" id="MobiDB-lite"/>
    </source>
</evidence>
<keyword evidence="5 8" id="KW-0472">Membrane</keyword>
<dbReference type="AlphaFoldDB" id="A0AAV1VNH1"/>
<dbReference type="InterPro" id="IPR036259">
    <property type="entry name" value="MFS_trans_sf"/>
</dbReference>
<feature type="transmembrane region" description="Helical" evidence="8">
    <location>
        <begin position="609"/>
        <end position="634"/>
    </location>
</feature>
<feature type="compositionally biased region" description="Acidic residues" evidence="7">
    <location>
        <begin position="244"/>
        <end position="256"/>
    </location>
</feature>
<evidence type="ECO:0000256" key="8">
    <source>
        <dbReference type="SAM" id="Phobius"/>
    </source>
</evidence>
<feature type="transmembrane region" description="Helical" evidence="8">
    <location>
        <begin position="646"/>
        <end position="669"/>
    </location>
</feature>
<feature type="compositionally biased region" description="Basic and acidic residues" evidence="7">
    <location>
        <begin position="263"/>
        <end position="281"/>
    </location>
</feature>
<evidence type="ECO:0000256" key="3">
    <source>
        <dbReference type="ARBA" id="ARBA00022692"/>
    </source>
</evidence>
<protein>
    <recommendedName>
        <fullName evidence="9">Major facilitator superfamily (MFS) profile domain-containing protein</fullName>
    </recommendedName>
</protein>
<comment type="caution">
    <text evidence="10">The sequence shown here is derived from an EMBL/GenBank/DDBJ whole genome shotgun (WGS) entry which is preliminary data.</text>
</comment>
<feature type="transmembrane region" description="Helical" evidence="8">
    <location>
        <begin position="156"/>
        <end position="174"/>
    </location>
</feature>
<dbReference type="GO" id="GO:0022857">
    <property type="term" value="F:transmembrane transporter activity"/>
    <property type="evidence" value="ECO:0007669"/>
    <property type="project" value="InterPro"/>
</dbReference>
<accession>A0AAV1VNH1</accession>
<reference evidence="10" key="1">
    <citation type="submission" date="2024-01" db="EMBL/GenBank/DDBJ databases">
        <authorList>
            <person name="Webb A."/>
        </authorList>
    </citation>
    <scope>NUCLEOTIDE SEQUENCE</scope>
    <source>
        <strain evidence="10">Pm1</strain>
    </source>
</reference>
<evidence type="ECO:0000313" key="11">
    <source>
        <dbReference type="Proteomes" id="UP001162060"/>
    </source>
</evidence>
<evidence type="ECO:0000256" key="2">
    <source>
        <dbReference type="ARBA" id="ARBA00022448"/>
    </source>
</evidence>
<feature type="transmembrane region" description="Helical" evidence="8">
    <location>
        <begin position="194"/>
        <end position="213"/>
    </location>
</feature>
<feature type="transmembrane region" description="Helical" evidence="8">
    <location>
        <begin position="65"/>
        <end position="85"/>
    </location>
</feature>
<organism evidence="10 11">
    <name type="scientific">Peronospora matthiolae</name>
    <dbReference type="NCBI Taxonomy" id="2874970"/>
    <lineage>
        <taxon>Eukaryota</taxon>
        <taxon>Sar</taxon>
        <taxon>Stramenopiles</taxon>
        <taxon>Oomycota</taxon>
        <taxon>Peronosporomycetes</taxon>
        <taxon>Peronosporales</taxon>
        <taxon>Peronosporaceae</taxon>
        <taxon>Peronospora</taxon>
    </lineage>
</organism>
<feature type="transmembrane region" description="Helical" evidence="8">
    <location>
        <begin position="499"/>
        <end position="519"/>
    </location>
</feature>
<evidence type="ECO:0000256" key="5">
    <source>
        <dbReference type="ARBA" id="ARBA00023136"/>
    </source>
</evidence>
<dbReference type="SUPFAM" id="SSF103473">
    <property type="entry name" value="MFS general substrate transporter"/>
    <property type="match status" value="1"/>
</dbReference>
<comment type="subcellular location">
    <subcellularLocation>
        <location evidence="1">Membrane</location>
        <topology evidence="1">Multi-pass membrane protein</topology>
    </subcellularLocation>
</comment>
<feature type="transmembrane region" description="Helical" evidence="8">
    <location>
        <begin position="689"/>
        <end position="712"/>
    </location>
</feature>
<dbReference type="Pfam" id="PF07690">
    <property type="entry name" value="MFS_1"/>
    <property type="match status" value="2"/>
</dbReference>
<dbReference type="EMBL" id="CAKLBY020000387">
    <property type="protein sequence ID" value="CAK7947824.1"/>
    <property type="molecule type" value="Genomic_DNA"/>
</dbReference>
<sequence length="736" mass="79997">METFAPLTKAERRERFMHKTRAEAGYVFKYLILTQIIVYLEAGAIPCLLDQLSVSLTLDATQQGALGGVVYLALSAASPLCAYFLHRFNPRLVLGLSLLCNNVAVLMLALTPTGYTYSANMLILARAAVGFTQAFPCIYTPLWVDEYAPREKVAGWMSYLQGSVPMGVMLGYFIGTVSNWLVPESSPHVQTWRWPFLLQFLALLPVNMAIFLVPSKHLIIRSDNDREATGSGGTESASVSSSDGCEDEVQSVEVDVDAVKTSVKGDDGDAEGAREDTKKTHNADGTLRFELEPLTYGRSGFPSTRGRSAFGLHSFLDEAAAGTPMSSRSTTYHDEEDALLAGASMYGPSSQRSYRQLLQNQEQQYHLGPCEEDAAVASIRRTMIRTPSSNGSVLPEAVGVELEAGESTVHAHPEILTSPISAESAGGEAIVVVASAAAQQPPVPVPEGGAPASASYGALDTAITPAKTSQISVLEASIMEDEFIEVYEQGAFSDGLRELLRIPVFCLIVFGLTTVYFVVTGVQYWSTIFMIKSLHASKYLVNALFVVVSGTGPILGVFFGGWLIDRYGGYRGVAQRAKALGICMILGLTAFFISAVTTFFNDVFITSGFLWLLLFFGGSILPACTGIFISVVPAEHRAIASSFSVMVFNLFGYSLSPYLTGLIMEWVISKQGQPKSYFEFCDEACAYRIGFRFCLCWSVWSVLCIGSAWHIASRQAENARLAKNFYIAKRPVDVEC</sequence>
<evidence type="ECO:0000313" key="10">
    <source>
        <dbReference type="EMBL" id="CAK7947824.1"/>
    </source>
</evidence>
<evidence type="ECO:0000256" key="1">
    <source>
        <dbReference type="ARBA" id="ARBA00004141"/>
    </source>
</evidence>
<comment type="similarity">
    <text evidence="6">Belongs to the major facilitator superfamily. Spinster (TC 2.A.1.49) family.</text>
</comment>
<dbReference type="Proteomes" id="UP001162060">
    <property type="component" value="Unassembled WGS sequence"/>
</dbReference>
<dbReference type="GO" id="GO:0016020">
    <property type="term" value="C:membrane"/>
    <property type="evidence" value="ECO:0007669"/>
    <property type="project" value="UniProtKB-SubCell"/>
</dbReference>
<dbReference type="InterPro" id="IPR020846">
    <property type="entry name" value="MFS_dom"/>
</dbReference>
<evidence type="ECO:0000259" key="9">
    <source>
        <dbReference type="PROSITE" id="PS50850"/>
    </source>
</evidence>
<name>A0AAV1VNH1_9STRA</name>
<feature type="region of interest" description="Disordered" evidence="7">
    <location>
        <begin position="225"/>
        <end position="281"/>
    </location>
</feature>
<feature type="transmembrane region" description="Helical" evidence="8">
    <location>
        <begin position="539"/>
        <end position="564"/>
    </location>
</feature>
<dbReference type="PANTHER" id="PTHR23505:SF9">
    <property type="entry name" value="PROTEIN, PUTATIVE-RELATED"/>
    <property type="match status" value="1"/>
</dbReference>
<proteinExistence type="inferred from homology"/>
<gene>
    <name evidence="10" type="ORF">PM001_LOCUS32974</name>
</gene>